<dbReference type="SMART" id="SM00905">
    <property type="entry name" value="FolB"/>
    <property type="match status" value="1"/>
</dbReference>
<dbReference type="InterPro" id="IPR006157">
    <property type="entry name" value="FolB_dom"/>
</dbReference>
<evidence type="ECO:0000313" key="8">
    <source>
        <dbReference type="EMBL" id="WEF21689.1"/>
    </source>
</evidence>
<gene>
    <name evidence="8" type="primary">folB</name>
    <name evidence="8" type="ORF">PWF71_03170</name>
</gene>
<organism evidence="8 9">
    <name type="scientific">Microbacterium maritypicum</name>
    <name type="common">Microbacterium liquefaciens</name>
    <dbReference type="NCBI Taxonomy" id="33918"/>
    <lineage>
        <taxon>Bacteria</taxon>
        <taxon>Bacillati</taxon>
        <taxon>Actinomycetota</taxon>
        <taxon>Actinomycetes</taxon>
        <taxon>Micrococcales</taxon>
        <taxon>Microbacteriaceae</taxon>
        <taxon>Microbacterium</taxon>
    </lineage>
</organism>
<evidence type="ECO:0000256" key="2">
    <source>
        <dbReference type="ARBA" id="ARBA00005013"/>
    </source>
</evidence>
<sequence length="132" mass="14550">MQSLDEIVLTGLTVFGRHGVFEHERRDGQDFTIDLRLRLSLAKAADSDDVTDTVHYGELAEKVAAVVAGEPVNLIETLAERIAAVGLEDRRVQEVVVTVHKPHAPIPLNFADVAVTIIRRRRTPDAMEETSA</sequence>
<dbReference type="Gene3D" id="3.30.1130.10">
    <property type="match status" value="1"/>
</dbReference>
<dbReference type="GO" id="GO:0005737">
    <property type="term" value="C:cytoplasm"/>
    <property type="evidence" value="ECO:0007669"/>
    <property type="project" value="TreeGrafter"/>
</dbReference>
<dbReference type="SUPFAM" id="SSF55620">
    <property type="entry name" value="Tetrahydrobiopterin biosynthesis enzymes-like"/>
    <property type="match status" value="1"/>
</dbReference>
<evidence type="ECO:0000256" key="1">
    <source>
        <dbReference type="ARBA" id="ARBA00001353"/>
    </source>
</evidence>
<keyword evidence="5 6" id="KW-0456">Lyase</keyword>
<dbReference type="GO" id="GO:0004150">
    <property type="term" value="F:dihydroneopterin aldolase activity"/>
    <property type="evidence" value="ECO:0007669"/>
    <property type="project" value="UniProtKB-UniRule"/>
</dbReference>
<dbReference type="EMBL" id="CP118606">
    <property type="protein sequence ID" value="WEF21689.1"/>
    <property type="molecule type" value="Genomic_DNA"/>
</dbReference>
<accession>A0AAJ5VCE4</accession>
<keyword evidence="4 6" id="KW-0289">Folate biosynthesis</keyword>
<protein>
    <recommendedName>
        <fullName evidence="6">7,8-dihydroneopterin aldolase</fullName>
        <ecNumber evidence="6">4.1.2.25</ecNumber>
    </recommendedName>
</protein>
<dbReference type="GO" id="GO:0046654">
    <property type="term" value="P:tetrahydrofolate biosynthetic process"/>
    <property type="evidence" value="ECO:0007669"/>
    <property type="project" value="UniProtKB-UniRule"/>
</dbReference>
<evidence type="ECO:0000259" key="7">
    <source>
        <dbReference type="SMART" id="SM00905"/>
    </source>
</evidence>
<comment type="catalytic activity">
    <reaction evidence="1 6">
        <text>7,8-dihydroneopterin = 6-hydroxymethyl-7,8-dihydropterin + glycolaldehyde</text>
        <dbReference type="Rhea" id="RHEA:10540"/>
        <dbReference type="ChEBI" id="CHEBI:17001"/>
        <dbReference type="ChEBI" id="CHEBI:17071"/>
        <dbReference type="ChEBI" id="CHEBI:44841"/>
        <dbReference type="EC" id="4.1.2.25"/>
    </reaction>
</comment>
<dbReference type="FunFam" id="3.30.1130.10:FF:000003">
    <property type="entry name" value="7,8-dihydroneopterin aldolase"/>
    <property type="match status" value="1"/>
</dbReference>
<dbReference type="PANTHER" id="PTHR42844:SF1">
    <property type="entry name" value="DIHYDRONEOPTERIN ALDOLASE 1-RELATED"/>
    <property type="match status" value="1"/>
</dbReference>
<dbReference type="NCBIfam" id="TIGR00526">
    <property type="entry name" value="folB_dom"/>
    <property type="match status" value="1"/>
</dbReference>
<name>A0AAJ5VCE4_MICMQ</name>
<dbReference type="Pfam" id="PF02152">
    <property type="entry name" value="FolB"/>
    <property type="match status" value="1"/>
</dbReference>
<dbReference type="PANTHER" id="PTHR42844">
    <property type="entry name" value="DIHYDRONEOPTERIN ALDOLASE 1-RELATED"/>
    <property type="match status" value="1"/>
</dbReference>
<dbReference type="NCBIfam" id="TIGR00525">
    <property type="entry name" value="folB"/>
    <property type="match status" value="1"/>
</dbReference>
<dbReference type="InterPro" id="IPR043133">
    <property type="entry name" value="GTP-CH-I_C/QueF"/>
</dbReference>
<comment type="pathway">
    <text evidence="2 6">Cofactor biosynthesis; tetrahydrofolate biosynthesis; 2-amino-4-hydroxy-6-hydroxymethyl-7,8-dihydropteridine diphosphate from 7,8-dihydroneopterin triphosphate: step 3/4.</text>
</comment>
<dbReference type="CDD" id="cd00534">
    <property type="entry name" value="DHNA_DHNTPE"/>
    <property type="match status" value="1"/>
</dbReference>
<evidence type="ECO:0000256" key="5">
    <source>
        <dbReference type="ARBA" id="ARBA00023239"/>
    </source>
</evidence>
<evidence type="ECO:0000313" key="9">
    <source>
        <dbReference type="Proteomes" id="UP001214756"/>
    </source>
</evidence>
<evidence type="ECO:0000256" key="6">
    <source>
        <dbReference type="RuleBase" id="RU362079"/>
    </source>
</evidence>
<dbReference type="RefSeq" id="WP_275093500.1">
    <property type="nucleotide sequence ID" value="NZ_CP118606.1"/>
</dbReference>
<proteinExistence type="inferred from homology"/>
<reference evidence="8" key="1">
    <citation type="submission" date="2023-02" db="EMBL/GenBank/DDBJ databases">
        <title>Genome sequence of Microbacterium liquefaciens B1075.</title>
        <authorList>
            <person name="Cao J."/>
            <person name="Li X."/>
        </authorList>
    </citation>
    <scope>NUCLEOTIDE SEQUENCE</scope>
    <source>
        <strain evidence="8">B1075</strain>
    </source>
</reference>
<feature type="domain" description="Dihydroneopterin aldolase/epimerase" evidence="7">
    <location>
        <begin position="7"/>
        <end position="119"/>
    </location>
</feature>
<dbReference type="EC" id="4.1.2.25" evidence="6"/>
<dbReference type="GO" id="GO:0046656">
    <property type="term" value="P:folic acid biosynthetic process"/>
    <property type="evidence" value="ECO:0007669"/>
    <property type="project" value="UniProtKB-UniRule"/>
</dbReference>
<dbReference type="AlphaFoldDB" id="A0AAJ5VCE4"/>
<evidence type="ECO:0000256" key="3">
    <source>
        <dbReference type="ARBA" id="ARBA00005708"/>
    </source>
</evidence>
<comment type="similarity">
    <text evidence="3 6">Belongs to the DHNA family.</text>
</comment>
<dbReference type="Proteomes" id="UP001214756">
    <property type="component" value="Chromosome"/>
</dbReference>
<evidence type="ECO:0000256" key="4">
    <source>
        <dbReference type="ARBA" id="ARBA00022909"/>
    </source>
</evidence>
<dbReference type="InterPro" id="IPR006156">
    <property type="entry name" value="Dihydroneopterin_aldolase"/>
</dbReference>
<comment type="function">
    <text evidence="6">Catalyzes the conversion of 7,8-dihydroneopterin to 6-hydroxymethyl-7,8-dihydropterin.</text>
</comment>